<gene>
    <name evidence="1" type="ORF">SD37_33160</name>
</gene>
<reference evidence="1 2" key="1">
    <citation type="journal article" date="2015" name="Genome Announc.">
        <title>Draft Genome Sequence of Norvancomycin-Producing Strain Amycolatopsis orientalis CPCC200066.</title>
        <authorList>
            <person name="Lei X."/>
            <person name="Yuan F."/>
            <person name="Shi Y."/>
            <person name="Li X."/>
            <person name="Wang L."/>
            <person name="Hong B."/>
        </authorList>
    </citation>
    <scope>NUCLEOTIDE SEQUENCE [LARGE SCALE GENOMIC DNA]</scope>
    <source>
        <strain evidence="1 2">B-37</strain>
    </source>
</reference>
<sequence>MNRCSFCRRSAESVDTLAAETIANKPAGLKRATPVWESLDDEALLAHLPRIEAIRHSVDDDLRAWVGEARNRGISWDRVGASLGMRRQSAWERFS</sequence>
<accession>A0A193C6A6</accession>
<evidence type="ECO:0000313" key="1">
    <source>
        <dbReference type="EMBL" id="ANN19984.1"/>
    </source>
</evidence>
<name>A0A193C6A6_AMYOR</name>
<dbReference type="KEGG" id="aori:SD37_33160"/>
<evidence type="ECO:0000313" key="2">
    <source>
        <dbReference type="Proteomes" id="UP000093695"/>
    </source>
</evidence>
<dbReference type="EMBL" id="CP016174">
    <property type="protein sequence ID" value="ANN19984.1"/>
    <property type="molecule type" value="Genomic_DNA"/>
</dbReference>
<dbReference type="STRING" id="31958.SD37_33160"/>
<proteinExistence type="predicted"/>
<dbReference type="Proteomes" id="UP000093695">
    <property type="component" value="Chromosome"/>
</dbReference>
<organism evidence="1 2">
    <name type="scientific">Amycolatopsis orientalis</name>
    <name type="common">Nocardia orientalis</name>
    <dbReference type="NCBI Taxonomy" id="31958"/>
    <lineage>
        <taxon>Bacteria</taxon>
        <taxon>Bacillati</taxon>
        <taxon>Actinomycetota</taxon>
        <taxon>Actinomycetes</taxon>
        <taxon>Pseudonocardiales</taxon>
        <taxon>Pseudonocardiaceae</taxon>
        <taxon>Amycolatopsis</taxon>
    </lineage>
</organism>
<protein>
    <submittedName>
        <fullName evidence="1">Uncharacterized protein</fullName>
    </submittedName>
</protein>
<keyword evidence="2" id="KW-1185">Reference proteome</keyword>
<dbReference type="RefSeq" id="WP_044851472.1">
    <property type="nucleotide sequence ID" value="NZ_CP016174.1"/>
</dbReference>
<dbReference type="AlphaFoldDB" id="A0A193C6A6"/>